<dbReference type="Pfam" id="PF12708">
    <property type="entry name" value="Pect-lyase_RHGA_epim"/>
    <property type="match status" value="1"/>
</dbReference>
<dbReference type="OrthoDB" id="6502305at2"/>
<dbReference type="InterPro" id="IPR011050">
    <property type="entry name" value="Pectin_lyase_fold/virulence"/>
</dbReference>
<accession>A0A1B3XRL4</accession>
<dbReference type="RefSeq" id="WP_064464429.1">
    <property type="nucleotide sequence ID" value="NZ_CP017080.1"/>
</dbReference>
<proteinExistence type="predicted"/>
<dbReference type="Proteomes" id="UP000077926">
    <property type="component" value="Chromosome"/>
</dbReference>
<name>A0A1B3XRL4_9BACI</name>
<keyword evidence="1" id="KW-1133">Transmembrane helix</keyword>
<dbReference type="SUPFAM" id="SSF51126">
    <property type="entry name" value="Pectin lyase-like"/>
    <property type="match status" value="1"/>
</dbReference>
<gene>
    <name evidence="3" type="ORF">ABE28_015970</name>
</gene>
<dbReference type="InterPro" id="IPR012334">
    <property type="entry name" value="Pectin_lyas_fold"/>
</dbReference>
<sequence>MKMEKGLLTLHWIKNNKKRSLIITLVIIVILIVINQIINSNKGITDKEKIESHGVNIKSFGAKGDGVSDDTKAIKRAFNSEDVSDLYFPSGKYLITSPIIVTPGTTRHVSGGSDVVISVKLAAGENLLELSRNISFENIVFDFNHGFLRYGMFFHAELGNISLKNIKFKNIKDSNSNDGTIIVYIETQGNRLNVQDIAFEDMQKKGNGVITDYAGNLTCLYITNVVTSSAVGKIKGVRINNIHNIDSKNNITNEDTSGIYVITSKNDNKNDLHIEDVYGYNFGKRLIKLHASNVNIKKVYAYSETNDALSAIFVNSGEGLGEKVNSVIEDVTIRGKAYIALAAVGRNTTFRNIDIKIEKTTPTSNSQNTGILIMGDNVVVENAEIEAERPIFLERNTDSSGSVKNTRLKNVELRGTDGGS</sequence>
<dbReference type="EMBL" id="CP017080">
    <property type="protein sequence ID" value="AOH55859.1"/>
    <property type="molecule type" value="Genomic_DNA"/>
</dbReference>
<dbReference type="InterPro" id="IPR024535">
    <property type="entry name" value="RHGA/B-epi-like_pectate_lyase"/>
</dbReference>
<evidence type="ECO:0000256" key="1">
    <source>
        <dbReference type="SAM" id="Phobius"/>
    </source>
</evidence>
<keyword evidence="1" id="KW-0812">Transmembrane</keyword>
<organism evidence="3 4">
    <name type="scientific">Peribacillus muralis</name>
    <dbReference type="NCBI Taxonomy" id="264697"/>
    <lineage>
        <taxon>Bacteria</taxon>
        <taxon>Bacillati</taxon>
        <taxon>Bacillota</taxon>
        <taxon>Bacilli</taxon>
        <taxon>Bacillales</taxon>
        <taxon>Bacillaceae</taxon>
        <taxon>Peribacillus</taxon>
    </lineage>
</organism>
<dbReference type="KEGG" id="bmur:ABE28_015970"/>
<evidence type="ECO:0000259" key="2">
    <source>
        <dbReference type="Pfam" id="PF12708"/>
    </source>
</evidence>
<keyword evidence="1" id="KW-0472">Membrane</keyword>
<reference evidence="3 4" key="1">
    <citation type="submission" date="2016-08" db="EMBL/GenBank/DDBJ databases">
        <title>Complete genome sequence of Bacillus muralis G25-68, a strain with toxicity to nematodes.</title>
        <authorList>
            <person name="Zheng Z."/>
        </authorList>
    </citation>
    <scope>NUCLEOTIDE SEQUENCE [LARGE SCALE GENOMIC DNA]</scope>
    <source>
        <strain evidence="3 4">G25-68</strain>
    </source>
</reference>
<keyword evidence="4" id="KW-1185">Reference proteome</keyword>
<dbReference type="STRING" id="264697.ABE28_015970"/>
<evidence type="ECO:0000313" key="3">
    <source>
        <dbReference type="EMBL" id="AOH55859.1"/>
    </source>
</evidence>
<protein>
    <recommendedName>
        <fullName evidence="2">Rhamnogalacturonase A/B/Epimerase-like pectate lyase domain-containing protein</fullName>
    </recommendedName>
</protein>
<feature type="transmembrane region" description="Helical" evidence="1">
    <location>
        <begin position="21"/>
        <end position="38"/>
    </location>
</feature>
<dbReference type="AlphaFoldDB" id="A0A1B3XRL4"/>
<feature type="domain" description="Rhamnogalacturonase A/B/Epimerase-like pectate lyase" evidence="2">
    <location>
        <begin position="55"/>
        <end position="106"/>
    </location>
</feature>
<evidence type="ECO:0000313" key="4">
    <source>
        <dbReference type="Proteomes" id="UP000077926"/>
    </source>
</evidence>
<dbReference type="Gene3D" id="2.160.20.10">
    <property type="entry name" value="Single-stranded right-handed beta-helix, Pectin lyase-like"/>
    <property type="match status" value="1"/>
</dbReference>